<dbReference type="SUPFAM" id="SSF52047">
    <property type="entry name" value="RNI-like"/>
    <property type="match status" value="1"/>
</dbReference>
<protein>
    <recommendedName>
        <fullName evidence="2">Disease resistance protein At4g27190-like leucine-rich repeats domain-containing protein</fullName>
    </recommendedName>
</protein>
<evidence type="ECO:0000259" key="2">
    <source>
        <dbReference type="Pfam" id="PF23247"/>
    </source>
</evidence>
<reference evidence="3" key="2">
    <citation type="submission" date="2020-10" db="EMBL/GenBank/DDBJ databases">
        <authorList>
            <person name="Cooper E.A."/>
            <person name="Brenton Z.W."/>
            <person name="Flinn B.S."/>
            <person name="Jenkins J."/>
            <person name="Shu S."/>
            <person name="Flowers D."/>
            <person name="Luo F."/>
            <person name="Wang Y."/>
            <person name="Xia P."/>
            <person name="Barry K."/>
            <person name="Daum C."/>
            <person name="Lipzen A."/>
            <person name="Yoshinaga Y."/>
            <person name="Schmutz J."/>
            <person name="Saski C."/>
            <person name="Vermerris W."/>
            <person name="Kresovich S."/>
        </authorList>
    </citation>
    <scope>NUCLEOTIDE SEQUENCE</scope>
</reference>
<evidence type="ECO:0000313" key="4">
    <source>
        <dbReference type="Proteomes" id="UP000807115"/>
    </source>
</evidence>
<dbReference type="InterPro" id="IPR050905">
    <property type="entry name" value="Plant_NBS-LRR"/>
</dbReference>
<dbReference type="PANTHER" id="PTHR33463">
    <property type="entry name" value="NB-ARC DOMAIN-CONTAINING PROTEIN-RELATED"/>
    <property type="match status" value="1"/>
</dbReference>
<dbReference type="EMBL" id="CM027689">
    <property type="protein sequence ID" value="KAG0514047.1"/>
    <property type="molecule type" value="Genomic_DNA"/>
</dbReference>
<name>A0A921U0D6_SORBI</name>
<dbReference type="InterPro" id="IPR057135">
    <property type="entry name" value="At4g27190-like_LRR"/>
</dbReference>
<dbReference type="Gene3D" id="3.80.10.10">
    <property type="entry name" value="Ribonuclease Inhibitor"/>
    <property type="match status" value="2"/>
</dbReference>
<organism evidence="3 4">
    <name type="scientific">Sorghum bicolor</name>
    <name type="common">Sorghum</name>
    <name type="synonym">Sorghum vulgare</name>
    <dbReference type="NCBI Taxonomy" id="4558"/>
    <lineage>
        <taxon>Eukaryota</taxon>
        <taxon>Viridiplantae</taxon>
        <taxon>Streptophyta</taxon>
        <taxon>Embryophyta</taxon>
        <taxon>Tracheophyta</taxon>
        <taxon>Spermatophyta</taxon>
        <taxon>Magnoliopsida</taxon>
        <taxon>Liliopsida</taxon>
        <taxon>Poales</taxon>
        <taxon>Poaceae</taxon>
        <taxon>PACMAD clade</taxon>
        <taxon>Panicoideae</taxon>
        <taxon>Andropogonodae</taxon>
        <taxon>Andropogoneae</taxon>
        <taxon>Sorghinae</taxon>
        <taxon>Sorghum</taxon>
    </lineage>
</organism>
<reference evidence="3" key="1">
    <citation type="journal article" date="2019" name="BMC Genomics">
        <title>A new reference genome for Sorghum bicolor reveals high levels of sequence similarity between sweet and grain genotypes: implications for the genetics of sugar metabolism.</title>
        <authorList>
            <person name="Cooper E.A."/>
            <person name="Brenton Z.W."/>
            <person name="Flinn B.S."/>
            <person name="Jenkins J."/>
            <person name="Shu S."/>
            <person name="Flowers D."/>
            <person name="Luo F."/>
            <person name="Wang Y."/>
            <person name="Xia P."/>
            <person name="Barry K."/>
            <person name="Daum C."/>
            <person name="Lipzen A."/>
            <person name="Yoshinaga Y."/>
            <person name="Schmutz J."/>
            <person name="Saski C."/>
            <person name="Vermerris W."/>
            <person name="Kresovich S."/>
        </authorList>
    </citation>
    <scope>NUCLEOTIDE SEQUENCE</scope>
</reference>
<accession>A0A921U0D6</accession>
<dbReference type="SUPFAM" id="SSF52058">
    <property type="entry name" value="L domain-like"/>
    <property type="match status" value="1"/>
</dbReference>
<gene>
    <name evidence="3" type="ORF">BDA96_10G156000</name>
</gene>
<dbReference type="InterPro" id="IPR032675">
    <property type="entry name" value="LRR_dom_sf"/>
</dbReference>
<dbReference type="AlphaFoldDB" id="A0A921U0D6"/>
<dbReference type="Proteomes" id="UP000807115">
    <property type="component" value="Chromosome 10"/>
</dbReference>
<evidence type="ECO:0000313" key="3">
    <source>
        <dbReference type="EMBL" id="KAG0514047.1"/>
    </source>
</evidence>
<dbReference type="PANTHER" id="PTHR33463:SF103">
    <property type="entry name" value="NB-ARC DOMAIN-CONTAINING PROTEIN"/>
    <property type="match status" value="1"/>
</dbReference>
<comment type="caution">
    <text evidence="3">The sequence shown here is derived from an EMBL/GenBank/DDBJ whole genome shotgun (WGS) entry which is preliminary data.</text>
</comment>
<proteinExistence type="predicted"/>
<sequence>MYIYVDNVGEAVDTIIRYLESTAHKAVYFEGWNGLGASAVLRAIAEKPPPSLTKKFDKIIHIDCSRWKSRRDIQRAIVDELKLLGHVAAHFDRQDEEDDFSGVEQASRAEILDAKRDIYQTVRDVSCMLVIFHNGSDNMVDMADLGILHFDCRLLWTFRGRFRLDKEIQKKVDSSHLFVDASHSSTYYNELVEEEAGEITLECMYLLSLNYYGGSIMDYSWATHASNYWVCDGIVGDKDSQAAWDVARILHQEIRLEDYSSSTLPEFGDQLSIPPRQNQRESDQPLPSLPNDMFQQADQLRVLKFLGLYSCMDQENLAVQKEGAVAIEIFQRLWVLDVFQTDWELSFPEEIQEQVATDIREVHIRKGRIWRNSLAWRQLQNLNKLRVIEPTGSWETGKKDELTDMIKLELLHLSGNNSIQVLPSLCGATRLKTLVLDGCVGLEHVGPEGIPPSLESFSLDGGAGKDGKNPAKLSRITLVDCAKLVDFTLLGSLPNLEELDLSRTTVKTINLKMVVQVEKLGRIFVMGCQQLRAIIWPENGMQQLRLLCIDTIDKSLVLTGSREFCWSTTPFKLNLYLSCSINDDGKNCNSEKMDPHFYSTGHVESALVARRSFIHKTYSTYNDVSVNHIVTKNNDSGVLQFEPQGIHVEMGQELVDINVLDSQGIRAIIFVINKVQSFHMCNNSSITTVIPERMLSSGDKISWDALKWCHVQSCPMLKTVFSINYDIYCFQELETIWVADLLMASSIWSRGRIYVGRDTDSFAKLRAIHLYRCPRLTFVLPLSWFCTLSSLETLHIIECSDLRQVFPVEARFLNGIANEHPNGMLEFPMLKDLCLYHLSSLRQICEANIFAPKLETVRLRGCWSLKRLPATNRSQHDALRVVVDCEKDWWDSLEWDGLDFGHHPSLFAPSHSSYYKKQMLRGAVLR</sequence>
<evidence type="ECO:0000256" key="1">
    <source>
        <dbReference type="SAM" id="MobiDB-lite"/>
    </source>
</evidence>
<dbReference type="Pfam" id="PF23247">
    <property type="entry name" value="LRR_RPS2"/>
    <property type="match status" value="1"/>
</dbReference>
<feature type="region of interest" description="Disordered" evidence="1">
    <location>
        <begin position="269"/>
        <end position="290"/>
    </location>
</feature>
<feature type="domain" description="Disease resistance protein At4g27190-like leucine-rich repeats" evidence="2">
    <location>
        <begin position="758"/>
        <end position="868"/>
    </location>
</feature>